<proteinExistence type="predicted"/>
<name>A0A7W4W2U4_9GAMM</name>
<dbReference type="EMBL" id="JACHWY010000001">
    <property type="protein sequence ID" value="MBB3046421.1"/>
    <property type="molecule type" value="Genomic_DNA"/>
</dbReference>
<comment type="caution">
    <text evidence="1">The sequence shown here is derived from an EMBL/GenBank/DDBJ whole genome shotgun (WGS) entry which is preliminary data.</text>
</comment>
<dbReference type="AlphaFoldDB" id="A0A7W4W2U4"/>
<accession>A0A7W4W2U4</accession>
<evidence type="ECO:0000313" key="1">
    <source>
        <dbReference type="EMBL" id="MBB3046421.1"/>
    </source>
</evidence>
<keyword evidence="2" id="KW-1185">Reference proteome</keyword>
<gene>
    <name evidence="1" type="ORF">FHR99_000657</name>
</gene>
<reference evidence="1 2" key="1">
    <citation type="submission" date="2020-08" db="EMBL/GenBank/DDBJ databases">
        <title>Genomic Encyclopedia of Type Strains, Phase III (KMG-III): the genomes of soil and plant-associated and newly described type strains.</title>
        <authorList>
            <person name="Whitman W."/>
        </authorList>
    </citation>
    <scope>NUCLEOTIDE SEQUENCE [LARGE SCALE GENOMIC DNA]</scope>
    <source>
        <strain evidence="1 2">CECT 8654</strain>
    </source>
</reference>
<dbReference type="InterPro" id="IPR011006">
    <property type="entry name" value="CheY-like_superfamily"/>
</dbReference>
<dbReference type="SUPFAM" id="SSF52172">
    <property type="entry name" value="CheY-like"/>
    <property type="match status" value="1"/>
</dbReference>
<organism evidence="1 2">
    <name type="scientific">Litorivivens lipolytica</name>
    <dbReference type="NCBI Taxonomy" id="1524264"/>
    <lineage>
        <taxon>Bacteria</taxon>
        <taxon>Pseudomonadati</taxon>
        <taxon>Pseudomonadota</taxon>
        <taxon>Gammaproteobacteria</taxon>
        <taxon>Litorivivens</taxon>
    </lineage>
</organism>
<sequence>MKRSAKAPLRALMVGVDGPRSEKLFQLLANVGIELIPRSVSEDSLYKLLQELQPELIFVDVNSTARDTLEHVVSSHPALPQPVVSADGDLRISLRRLAGDIGISLYVSERVSPCLLQALIDITISHCHSIGVLEQELALLADNSEIMVAALH</sequence>
<dbReference type="RefSeq" id="WP_183409117.1">
    <property type="nucleotide sequence ID" value="NZ_JACHWY010000001.1"/>
</dbReference>
<evidence type="ECO:0000313" key="2">
    <source>
        <dbReference type="Proteomes" id="UP000537130"/>
    </source>
</evidence>
<dbReference type="Proteomes" id="UP000537130">
    <property type="component" value="Unassembled WGS sequence"/>
</dbReference>
<protein>
    <submittedName>
        <fullName evidence="1">AmiR/NasT family two-component response regulator</fullName>
    </submittedName>
</protein>